<proteinExistence type="predicted"/>
<dbReference type="EMBL" id="BGZK01002246">
    <property type="protein sequence ID" value="GBP92188.1"/>
    <property type="molecule type" value="Genomic_DNA"/>
</dbReference>
<dbReference type="AlphaFoldDB" id="A0A4C1ZWV6"/>
<evidence type="ECO:0000313" key="1">
    <source>
        <dbReference type="EMBL" id="GBP92188.1"/>
    </source>
</evidence>
<comment type="caution">
    <text evidence="1">The sequence shown here is derived from an EMBL/GenBank/DDBJ whole genome shotgun (WGS) entry which is preliminary data.</text>
</comment>
<dbReference type="Proteomes" id="UP000299102">
    <property type="component" value="Unassembled WGS sequence"/>
</dbReference>
<name>A0A4C1ZWV6_EUMVA</name>
<sequence>MKTSCHERALLARLTVTATTHARRRHIQKYDYAASNSEGVTMCPFRRRRMVFLRDRGVDVLLNVNKVTCLDLGGTDANYTRQTKQLLTRYYLTLHWQTSHDDVSQWRRIGSRGSRRNGRVVSSLSNGIILKRFGAAEFRALFKLLKIIIGDWLLAYSYVQSEDQDSIWMQKRER</sequence>
<keyword evidence="2" id="KW-1185">Reference proteome</keyword>
<evidence type="ECO:0000313" key="2">
    <source>
        <dbReference type="Proteomes" id="UP000299102"/>
    </source>
</evidence>
<reference evidence="1 2" key="1">
    <citation type="journal article" date="2019" name="Commun. Biol.">
        <title>The bagworm genome reveals a unique fibroin gene that provides high tensile strength.</title>
        <authorList>
            <person name="Kono N."/>
            <person name="Nakamura H."/>
            <person name="Ohtoshi R."/>
            <person name="Tomita M."/>
            <person name="Numata K."/>
            <person name="Arakawa K."/>
        </authorList>
    </citation>
    <scope>NUCLEOTIDE SEQUENCE [LARGE SCALE GENOMIC DNA]</scope>
</reference>
<gene>
    <name evidence="1" type="ORF">EVAR_100053_1</name>
</gene>
<organism evidence="1 2">
    <name type="scientific">Eumeta variegata</name>
    <name type="common">Bagworm moth</name>
    <name type="synonym">Eumeta japonica</name>
    <dbReference type="NCBI Taxonomy" id="151549"/>
    <lineage>
        <taxon>Eukaryota</taxon>
        <taxon>Metazoa</taxon>
        <taxon>Ecdysozoa</taxon>
        <taxon>Arthropoda</taxon>
        <taxon>Hexapoda</taxon>
        <taxon>Insecta</taxon>
        <taxon>Pterygota</taxon>
        <taxon>Neoptera</taxon>
        <taxon>Endopterygota</taxon>
        <taxon>Lepidoptera</taxon>
        <taxon>Glossata</taxon>
        <taxon>Ditrysia</taxon>
        <taxon>Tineoidea</taxon>
        <taxon>Psychidae</taxon>
        <taxon>Oiketicinae</taxon>
        <taxon>Eumeta</taxon>
    </lineage>
</organism>
<protein>
    <submittedName>
        <fullName evidence="1">Uncharacterized protein</fullName>
    </submittedName>
</protein>
<accession>A0A4C1ZWV6</accession>